<sequence length="295" mass="31624">MSQGEARADAPMDDQAQGLRKPRVKPVRVIAVSGGKGGVGKTSVSVNLAVALADAGRHVMLLDADLGLANVDVLLGLSPRFTLADVIEGRCQLQDTILEGPHGLAVIPAASGKRAMAELSAPEQVGLIRAFSELDREVDVMVVDTAAGIHESVLTFAQAAQDVILVVCNEPASITDAYALIKVLSRERGVNRVHIIANMVRSPAEGRELFDKLSRVTDRFLDVTVSLLGIIPHDEWLRRSIQRQQAVVEAFPACPSAHALRGIARRIDQWSAPSGPRGPVEFFVERLVAPPEAHV</sequence>
<evidence type="ECO:0000313" key="5">
    <source>
        <dbReference type="EMBL" id="SDD61656.1"/>
    </source>
</evidence>
<dbReference type="GO" id="GO:0016887">
    <property type="term" value="F:ATP hydrolysis activity"/>
    <property type="evidence" value="ECO:0007669"/>
    <property type="project" value="TreeGrafter"/>
</dbReference>
<keyword evidence="5" id="KW-0966">Cell projection</keyword>
<dbReference type="SUPFAM" id="SSF52540">
    <property type="entry name" value="P-loop containing nucleoside triphosphate hydrolases"/>
    <property type="match status" value="1"/>
</dbReference>
<dbReference type="GO" id="GO:0005524">
    <property type="term" value="F:ATP binding"/>
    <property type="evidence" value="ECO:0007669"/>
    <property type="project" value="UniProtKB-KW"/>
</dbReference>
<feature type="compositionally biased region" description="Basic and acidic residues" evidence="4">
    <location>
        <begin position="1"/>
        <end position="10"/>
    </location>
</feature>
<feature type="binding site" evidence="3">
    <location>
        <begin position="36"/>
        <end position="43"/>
    </location>
    <ligand>
        <name>ATP</name>
        <dbReference type="ChEBI" id="CHEBI:30616"/>
    </ligand>
</feature>
<dbReference type="PANTHER" id="PTHR43384">
    <property type="entry name" value="SEPTUM SITE-DETERMINING PROTEIN MIND HOMOLOG, CHLOROPLASTIC-RELATED"/>
    <property type="match status" value="1"/>
</dbReference>
<dbReference type="FunFam" id="3.40.50.300:FF:000158">
    <property type="entry name" value="Site-determining protein"/>
    <property type="match status" value="1"/>
</dbReference>
<dbReference type="EMBL" id="FNAG01000004">
    <property type="protein sequence ID" value="SDD61656.1"/>
    <property type="molecule type" value="Genomic_DNA"/>
</dbReference>
<evidence type="ECO:0000256" key="3">
    <source>
        <dbReference type="PIRSR" id="PIRSR003092-1"/>
    </source>
</evidence>
<dbReference type="Proteomes" id="UP000199603">
    <property type="component" value="Unassembled WGS sequence"/>
</dbReference>
<dbReference type="Pfam" id="PF10609">
    <property type="entry name" value="ParA"/>
    <property type="match status" value="1"/>
</dbReference>
<keyword evidence="1 3" id="KW-0547">Nucleotide-binding</keyword>
<dbReference type="GO" id="GO:0009898">
    <property type="term" value="C:cytoplasmic side of plasma membrane"/>
    <property type="evidence" value="ECO:0007669"/>
    <property type="project" value="TreeGrafter"/>
</dbReference>
<dbReference type="InterPro" id="IPR027417">
    <property type="entry name" value="P-loop_NTPase"/>
</dbReference>
<keyword evidence="5" id="KW-0969">Cilium</keyword>
<dbReference type="STRING" id="265719.SAMN04488509_104166"/>
<keyword evidence="2 3" id="KW-0067">ATP-binding</keyword>
<gene>
    <name evidence="5" type="ORF">SAMN04488509_104166</name>
</gene>
<dbReference type="Gene3D" id="3.40.50.300">
    <property type="entry name" value="P-loop containing nucleotide triphosphate hydrolases"/>
    <property type="match status" value="1"/>
</dbReference>
<dbReference type="AlphaFoldDB" id="A0A1G6W9E2"/>
<evidence type="ECO:0000313" key="6">
    <source>
        <dbReference type="Proteomes" id="UP000199603"/>
    </source>
</evidence>
<dbReference type="InterPro" id="IPR025501">
    <property type="entry name" value="MinD_FleN"/>
</dbReference>
<evidence type="ECO:0000256" key="4">
    <source>
        <dbReference type="SAM" id="MobiDB-lite"/>
    </source>
</evidence>
<dbReference type="CDD" id="cd02038">
    <property type="entry name" value="FlhG-like"/>
    <property type="match status" value="1"/>
</dbReference>
<dbReference type="GO" id="GO:0005829">
    <property type="term" value="C:cytosol"/>
    <property type="evidence" value="ECO:0007669"/>
    <property type="project" value="TreeGrafter"/>
</dbReference>
<feature type="region of interest" description="Disordered" evidence="4">
    <location>
        <begin position="1"/>
        <end position="22"/>
    </location>
</feature>
<proteinExistence type="predicted"/>
<dbReference type="PIRSF" id="PIRSF003092">
    <property type="entry name" value="MinD"/>
    <property type="match status" value="1"/>
</dbReference>
<protein>
    <submittedName>
        <fullName evidence="5">Flagellar biosynthesis protein FlhG</fullName>
    </submittedName>
</protein>
<organism evidence="5 6">
    <name type="scientific">Aquimonas voraii</name>
    <dbReference type="NCBI Taxonomy" id="265719"/>
    <lineage>
        <taxon>Bacteria</taxon>
        <taxon>Pseudomonadati</taxon>
        <taxon>Pseudomonadota</taxon>
        <taxon>Gammaproteobacteria</taxon>
        <taxon>Lysobacterales</taxon>
        <taxon>Lysobacteraceae</taxon>
        <taxon>Aquimonas</taxon>
    </lineage>
</organism>
<reference evidence="5 6" key="1">
    <citation type="submission" date="2016-10" db="EMBL/GenBank/DDBJ databases">
        <authorList>
            <person name="de Groot N.N."/>
        </authorList>
    </citation>
    <scope>NUCLEOTIDE SEQUENCE [LARGE SCALE GENOMIC DNA]</scope>
    <source>
        <strain evidence="5 6">DSM 16957</strain>
    </source>
</reference>
<dbReference type="GO" id="GO:0051782">
    <property type="term" value="P:negative regulation of cell division"/>
    <property type="evidence" value="ECO:0007669"/>
    <property type="project" value="TreeGrafter"/>
</dbReference>
<dbReference type="InterPro" id="IPR033875">
    <property type="entry name" value="FlhG"/>
</dbReference>
<dbReference type="InterPro" id="IPR033756">
    <property type="entry name" value="YlxH/NBP35"/>
</dbReference>
<keyword evidence="6" id="KW-1185">Reference proteome</keyword>
<dbReference type="InterPro" id="IPR050625">
    <property type="entry name" value="ParA/MinD_ATPase"/>
</dbReference>
<accession>A0A1G6W9E2</accession>
<name>A0A1G6W9E2_9GAMM</name>
<evidence type="ECO:0000256" key="1">
    <source>
        <dbReference type="ARBA" id="ARBA00022741"/>
    </source>
</evidence>
<dbReference type="PANTHER" id="PTHR43384:SF4">
    <property type="entry name" value="CELLULOSE BIOSYNTHESIS PROTEIN BCSQ-RELATED"/>
    <property type="match status" value="1"/>
</dbReference>
<keyword evidence="5" id="KW-0282">Flagellum</keyword>
<evidence type="ECO:0000256" key="2">
    <source>
        <dbReference type="ARBA" id="ARBA00022840"/>
    </source>
</evidence>